<reference evidence="1 2" key="1">
    <citation type="submission" date="2016-12" db="EMBL/GenBank/DDBJ databases">
        <title>Characterization of two jumbo phages RP12 and RP31 infecting the phytopathogen Ralstonia solanacearum.</title>
        <authorList>
            <person name="Kawasaki T."/>
            <person name="Yoshikawa G."/>
            <person name="Ogata H."/>
            <person name="Yamada T."/>
        </authorList>
    </citation>
    <scope>NUCLEOTIDE SEQUENCE [LARGE SCALE GENOMIC DNA]</scope>
    <source>
        <strain evidence="1 2">RP12</strain>
    </source>
</reference>
<dbReference type="EMBL" id="AP017924">
    <property type="protein sequence ID" value="BAW19002.1"/>
    <property type="molecule type" value="Genomic_DNA"/>
</dbReference>
<dbReference type="KEGG" id="vg:40074423"/>
<dbReference type="RefSeq" id="YP_009598721.1">
    <property type="nucleotide sequence ID" value="NC_041911.1"/>
</dbReference>
<keyword evidence="2" id="KW-1185">Reference proteome</keyword>
<evidence type="ECO:0000313" key="2">
    <source>
        <dbReference type="Proteomes" id="UP000222831"/>
    </source>
</evidence>
<organism evidence="1 2">
    <name type="scientific">Ralstonia phage RP12</name>
    <dbReference type="NCBI Taxonomy" id="1923889"/>
    <lineage>
        <taxon>Viruses</taxon>
        <taxon>Duplodnaviria</taxon>
        <taxon>Heunggongvirae</taxon>
        <taxon>Uroviricota</taxon>
        <taxon>Caudoviricetes</taxon>
        <taxon>Chimalliviridae</taxon>
        <taxon>Ripduovirus</taxon>
        <taxon>Ripduovirus RP12</taxon>
    </lineage>
</organism>
<evidence type="ECO:0000313" key="1">
    <source>
        <dbReference type="EMBL" id="BAW19002.1"/>
    </source>
</evidence>
<sequence>MELASIYLPTPDEIKSKPITEWLALIINDACAAIDQ</sequence>
<name>A0A1L7N0L0_9CAUD</name>
<dbReference type="Proteomes" id="UP000222831">
    <property type="component" value="Segment"/>
</dbReference>
<accession>A0A1L7N0L0</accession>
<protein>
    <submittedName>
        <fullName evidence="1">Uncharacterized protein</fullName>
    </submittedName>
</protein>
<proteinExistence type="predicted"/>
<dbReference type="GeneID" id="40074423"/>